<dbReference type="EMBL" id="SNXE01000001">
    <property type="protein sequence ID" value="TDP13144.1"/>
    <property type="molecule type" value="Genomic_DNA"/>
</dbReference>
<dbReference type="Proteomes" id="UP000295357">
    <property type="component" value="Unassembled WGS sequence"/>
</dbReference>
<feature type="domain" description="DUF4440" evidence="1">
    <location>
        <begin position="15"/>
        <end position="117"/>
    </location>
</feature>
<gene>
    <name evidence="2" type="ORF">DFR39_101618</name>
</gene>
<evidence type="ECO:0000259" key="1">
    <source>
        <dbReference type="Pfam" id="PF14534"/>
    </source>
</evidence>
<dbReference type="Pfam" id="PF14534">
    <property type="entry name" value="DUF4440"/>
    <property type="match status" value="1"/>
</dbReference>
<dbReference type="InterPro" id="IPR032710">
    <property type="entry name" value="NTF2-like_dom_sf"/>
</dbReference>
<evidence type="ECO:0000313" key="3">
    <source>
        <dbReference type="Proteomes" id="UP000295357"/>
    </source>
</evidence>
<evidence type="ECO:0000313" key="2">
    <source>
        <dbReference type="EMBL" id="TDP13144.1"/>
    </source>
</evidence>
<proteinExistence type="predicted"/>
<keyword evidence="3" id="KW-1185">Reference proteome</keyword>
<dbReference type="RefSeq" id="WP_211343773.1">
    <property type="nucleotide sequence ID" value="NZ_JAUFPJ010000001.1"/>
</dbReference>
<sequence length="130" mass="15117">MMKLDETQTALVWRLECELHGLATRQSRARLEQLLHPAFREHGRSGRRYSREQILDRLTAEQAEVTVHTQDMELQALAEGQYLLTYRSAHRQADGTLQGHSNRCSIWSREPGADWQMRFHQGTPCEPFEA</sequence>
<organism evidence="2 3">
    <name type="scientific">Roseateles asaccharophilus</name>
    <dbReference type="NCBI Taxonomy" id="582607"/>
    <lineage>
        <taxon>Bacteria</taxon>
        <taxon>Pseudomonadati</taxon>
        <taxon>Pseudomonadota</taxon>
        <taxon>Betaproteobacteria</taxon>
        <taxon>Burkholderiales</taxon>
        <taxon>Sphaerotilaceae</taxon>
        <taxon>Roseateles</taxon>
    </lineage>
</organism>
<comment type="caution">
    <text evidence="2">The sequence shown here is derived from an EMBL/GenBank/DDBJ whole genome shotgun (WGS) entry which is preliminary data.</text>
</comment>
<dbReference type="AlphaFoldDB" id="A0A4R6NFV3"/>
<dbReference type="Gene3D" id="3.10.450.50">
    <property type="match status" value="1"/>
</dbReference>
<dbReference type="SUPFAM" id="SSF54427">
    <property type="entry name" value="NTF2-like"/>
    <property type="match status" value="1"/>
</dbReference>
<name>A0A4R6NFV3_9BURK</name>
<dbReference type="InterPro" id="IPR027843">
    <property type="entry name" value="DUF4440"/>
</dbReference>
<accession>A0A4R6NFV3</accession>
<protein>
    <recommendedName>
        <fullName evidence="1">DUF4440 domain-containing protein</fullName>
    </recommendedName>
</protein>
<reference evidence="2 3" key="1">
    <citation type="submission" date="2019-03" db="EMBL/GenBank/DDBJ databases">
        <title>Genomic Encyclopedia of Type Strains, Phase IV (KMG-IV): sequencing the most valuable type-strain genomes for metagenomic binning, comparative biology and taxonomic classification.</title>
        <authorList>
            <person name="Goeker M."/>
        </authorList>
    </citation>
    <scope>NUCLEOTIDE SEQUENCE [LARGE SCALE GENOMIC DNA]</scope>
    <source>
        <strain evidence="2 3">DSM 25082</strain>
    </source>
</reference>